<name>A0AAE0XNH0_9GAST</name>
<organism evidence="1 2">
    <name type="scientific">Elysia crispata</name>
    <name type="common">lettuce slug</name>
    <dbReference type="NCBI Taxonomy" id="231223"/>
    <lineage>
        <taxon>Eukaryota</taxon>
        <taxon>Metazoa</taxon>
        <taxon>Spiralia</taxon>
        <taxon>Lophotrochozoa</taxon>
        <taxon>Mollusca</taxon>
        <taxon>Gastropoda</taxon>
        <taxon>Heterobranchia</taxon>
        <taxon>Euthyneura</taxon>
        <taxon>Panpulmonata</taxon>
        <taxon>Sacoglossa</taxon>
        <taxon>Placobranchoidea</taxon>
        <taxon>Plakobranchidae</taxon>
        <taxon>Elysia</taxon>
    </lineage>
</organism>
<dbReference type="AlphaFoldDB" id="A0AAE0XNH0"/>
<evidence type="ECO:0000313" key="1">
    <source>
        <dbReference type="EMBL" id="KAK3699228.1"/>
    </source>
</evidence>
<sequence length="196" mass="22269">WRVIALSERYESQQATKSCRHGRNVMALARSKARSTSFYQHIDNWFMRRLISLSLETSVRCASKLSYSHGMVQTDDAPTIKETCSNAVVLLDQTNKLATGVKTISLEISQLFPPNKDMKPATAEHPPINCPDERPLTDIMKAFQKGSRSFASIGKDKCLYSMTGDVHRRRKIVVRAGLILHSVQRQIKNIHRFSEH</sequence>
<dbReference type="EMBL" id="JAWDGP010007948">
    <property type="protein sequence ID" value="KAK3699228.1"/>
    <property type="molecule type" value="Genomic_DNA"/>
</dbReference>
<protein>
    <submittedName>
        <fullName evidence="1">Uncharacterized protein</fullName>
    </submittedName>
</protein>
<keyword evidence="2" id="KW-1185">Reference proteome</keyword>
<proteinExistence type="predicted"/>
<gene>
    <name evidence="1" type="ORF">RRG08_014330</name>
</gene>
<reference evidence="1" key="1">
    <citation type="journal article" date="2023" name="G3 (Bethesda)">
        <title>A reference genome for the long-term kleptoplast-retaining sea slug Elysia crispata morphotype clarki.</title>
        <authorList>
            <person name="Eastman K.E."/>
            <person name="Pendleton A.L."/>
            <person name="Shaikh M.A."/>
            <person name="Suttiyut T."/>
            <person name="Ogas R."/>
            <person name="Tomko P."/>
            <person name="Gavelis G."/>
            <person name="Widhalm J.R."/>
            <person name="Wisecaver J.H."/>
        </authorList>
    </citation>
    <scope>NUCLEOTIDE SEQUENCE</scope>
    <source>
        <strain evidence="1">ECLA1</strain>
    </source>
</reference>
<dbReference type="Proteomes" id="UP001283361">
    <property type="component" value="Unassembled WGS sequence"/>
</dbReference>
<accession>A0AAE0XNH0</accession>
<comment type="caution">
    <text evidence="1">The sequence shown here is derived from an EMBL/GenBank/DDBJ whole genome shotgun (WGS) entry which is preliminary data.</text>
</comment>
<evidence type="ECO:0000313" key="2">
    <source>
        <dbReference type="Proteomes" id="UP001283361"/>
    </source>
</evidence>
<feature type="non-terminal residue" evidence="1">
    <location>
        <position position="1"/>
    </location>
</feature>